<dbReference type="OrthoDB" id="1921449at2759"/>
<dbReference type="AlphaFoldDB" id="A0A9R0K6Y1"/>
<dbReference type="GO" id="GO:0005739">
    <property type="term" value="C:mitochondrion"/>
    <property type="evidence" value="ECO:0007669"/>
    <property type="project" value="TreeGrafter"/>
</dbReference>
<reference evidence="2" key="1">
    <citation type="journal article" date="2021" name="Nat. Commun.">
        <title>Genomic analyses provide insights into spinach domestication and the genetic basis of agronomic traits.</title>
        <authorList>
            <person name="Cai X."/>
            <person name="Sun X."/>
            <person name="Xu C."/>
            <person name="Sun H."/>
            <person name="Wang X."/>
            <person name="Ge C."/>
            <person name="Zhang Z."/>
            <person name="Wang Q."/>
            <person name="Fei Z."/>
            <person name="Jiao C."/>
            <person name="Wang Q."/>
        </authorList>
    </citation>
    <scope>NUCLEOTIDE SEQUENCE [LARGE SCALE GENOMIC DNA]</scope>
    <source>
        <strain evidence="2">cv. Varoflay</strain>
    </source>
</reference>
<name>A0A9R0K6Y1_SPIOL</name>
<dbReference type="Proteomes" id="UP000813463">
    <property type="component" value="Chromosome 4"/>
</dbReference>
<organism evidence="2 3">
    <name type="scientific">Spinacia oleracea</name>
    <name type="common">Spinach</name>
    <dbReference type="NCBI Taxonomy" id="3562"/>
    <lineage>
        <taxon>Eukaryota</taxon>
        <taxon>Viridiplantae</taxon>
        <taxon>Streptophyta</taxon>
        <taxon>Embryophyta</taxon>
        <taxon>Tracheophyta</taxon>
        <taxon>Spermatophyta</taxon>
        <taxon>Magnoliopsida</taxon>
        <taxon>eudicotyledons</taxon>
        <taxon>Gunneridae</taxon>
        <taxon>Pentapetalae</taxon>
        <taxon>Caryophyllales</taxon>
        <taxon>Chenopodiaceae</taxon>
        <taxon>Chenopodioideae</taxon>
        <taxon>Anserineae</taxon>
        <taxon>Spinacia</taxon>
    </lineage>
</organism>
<dbReference type="RefSeq" id="XP_021860770.1">
    <property type="nucleotide sequence ID" value="XM_022005078.2"/>
</dbReference>
<dbReference type="CDD" id="cd23700">
    <property type="entry name" value="At3g51010"/>
    <property type="match status" value="1"/>
</dbReference>
<dbReference type="PANTHER" id="PTHR36767:SF1">
    <property type="entry name" value="OS05G0126200 PROTEIN"/>
    <property type="match status" value="1"/>
</dbReference>
<feature type="compositionally biased region" description="Basic and acidic residues" evidence="1">
    <location>
        <begin position="150"/>
        <end position="166"/>
    </location>
</feature>
<dbReference type="GeneID" id="110799808"/>
<keyword evidence="2" id="KW-1185">Reference proteome</keyword>
<evidence type="ECO:0000313" key="2">
    <source>
        <dbReference type="Proteomes" id="UP000813463"/>
    </source>
</evidence>
<gene>
    <name evidence="3" type="primary">LOC110799808</name>
</gene>
<evidence type="ECO:0008006" key="4">
    <source>
        <dbReference type="Google" id="ProtNLM"/>
    </source>
</evidence>
<dbReference type="KEGG" id="soe:110799808"/>
<proteinExistence type="predicted"/>
<evidence type="ECO:0000313" key="3">
    <source>
        <dbReference type="RefSeq" id="XP_021860770.1"/>
    </source>
</evidence>
<reference evidence="3" key="2">
    <citation type="submission" date="2025-08" db="UniProtKB">
        <authorList>
            <consortium name="RefSeq"/>
        </authorList>
    </citation>
    <scope>IDENTIFICATION</scope>
    <source>
        <tissue evidence="3">Leaf</tissue>
    </source>
</reference>
<dbReference type="PANTHER" id="PTHR36767">
    <property type="entry name" value="OS05G0126200 PROTEIN"/>
    <property type="match status" value="1"/>
</dbReference>
<accession>A0A9R0K6Y1</accession>
<sequence>MGFGTLRSLIRPLSRAISTHSSTAITPSSSSSVSAQFLSKFLSSKHQQQLPAFGHFISRSIHLESLSSLAYKPFDPLTNPRFPKRRPSDKSGRKRSSLRPTGPYAWVKHVPGEAIPPSQPNEGSVKLRNEKKRRRQRREFIKSEKKKRKVEVQEANRKKREKRIERKMEAVARDRDWAHRLAELQRLEAQNN</sequence>
<feature type="region of interest" description="Disordered" evidence="1">
    <location>
        <begin position="75"/>
        <end position="166"/>
    </location>
</feature>
<evidence type="ECO:0000256" key="1">
    <source>
        <dbReference type="SAM" id="MobiDB-lite"/>
    </source>
</evidence>
<protein>
    <recommendedName>
        <fullName evidence="4">BZIP domain-containing protein</fullName>
    </recommendedName>
</protein>